<evidence type="ECO:0000259" key="1">
    <source>
        <dbReference type="PROSITE" id="PS51677"/>
    </source>
</evidence>
<organism evidence="2 3">
    <name type="scientific">Claveliimonas bilis</name>
    <dbReference type="NCBI Taxonomy" id="3028070"/>
    <lineage>
        <taxon>Bacteria</taxon>
        <taxon>Bacillati</taxon>
        <taxon>Bacillota</taxon>
        <taxon>Clostridia</taxon>
        <taxon>Lachnospirales</taxon>
        <taxon>Lachnospiraceae</taxon>
        <taxon>Claveliimonas</taxon>
    </lineage>
</organism>
<evidence type="ECO:0000313" key="3">
    <source>
        <dbReference type="Proteomes" id="UP001305815"/>
    </source>
</evidence>
<protein>
    <recommendedName>
        <fullName evidence="1">NodB homology domain-containing protein</fullName>
    </recommendedName>
</protein>
<dbReference type="PANTHER" id="PTHR10587">
    <property type="entry name" value="GLYCOSYL TRANSFERASE-RELATED"/>
    <property type="match status" value="1"/>
</dbReference>
<name>A0ABN6YVB6_9FIRM</name>
<dbReference type="InterPro" id="IPR002509">
    <property type="entry name" value="NODB_dom"/>
</dbReference>
<dbReference type="RefSeq" id="WP_230106479.1">
    <property type="nucleotide sequence ID" value="NZ_AP024845.1"/>
</dbReference>
<proteinExistence type="predicted"/>
<sequence length="233" mass="26414">MFYAGILLMAVLFPGWVENQEQKQGAEERKEVREALKYVGDSIEADGEGKKKIALTFDDGPNARWTPVLLDGLKERGIKATFFLIGCYAEENPEIVKRMYEEGHLIGNHTYHHVSLTAGSEKEAEEEIAMTDHIICEITGEGTGYVRPPFGLWREELEEKMQILPVMWNIDPLDWQSRDTGEIVFKVVTEAKEDAIILLHDCYESSVQAALEIVDILTEEGYVFVTADEILMD</sequence>
<feature type="domain" description="NodB homology" evidence="1">
    <location>
        <begin position="51"/>
        <end position="225"/>
    </location>
</feature>
<dbReference type="Pfam" id="PF01522">
    <property type="entry name" value="Polysacc_deac_1"/>
    <property type="match status" value="1"/>
</dbReference>
<dbReference type="EMBL" id="AP027742">
    <property type="protein sequence ID" value="BDZ77151.1"/>
    <property type="molecule type" value="Genomic_DNA"/>
</dbReference>
<keyword evidence="3" id="KW-1185">Reference proteome</keyword>
<gene>
    <name evidence="2" type="ORF">Lac1_13340</name>
</gene>
<dbReference type="InterPro" id="IPR050248">
    <property type="entry name" value="Polysacc_deacetylase_ArnD"/>
</dbReference>
<reference evidence="3" key="1">
    <citation type="journal article" date="2023" name="Int. J. Syst. Evol. Microbiol.">
        <title>Claveliimonas bilis gen. nov., sp. nov., deoxycholic acid-producing bacteria isolated from human faeces, and reclassification of Sellimonas monacensis Zenner et al. 2021 as Claveliimonas monacensis comb. nov.</title>
        <authorList>
            <person name="Hisatomi A."/>
            <person name="Kastawa N.W.E.P.G."/>
            <person name="Song I."/>
            <person name="Ohkuma M."/>
            <person name="Fukiya S."/>
            <person name="Sakamoto M."/>
        </authorList>
    </citation>
    <scope>NUCLEOTIDE SEQUENCE [LARGE SCALE GENOMIC DNA]</scope>
    <source>
        <strain evidence="3">12BBH14</strain>
    </source>
</reference>
<accession>A0ABN6YVB6</accession>
<dbReference type="Proteomes" id="UP001305815">
    <property type="component" value="Chromosome"/>
</dbReference>
<evidence type="ECO:0000313" key="2">
    <source>
        <dbReference type="EMBL" id="BDZ77151.1"/>
    </source>
</evidence>
<dbReference type="PROSITE" id="PS51677">
    <property type="entry name" value="NODB"/>
    <property type="match status" value="1"/>
</dbReference>